<feature type="transmembrane region" description="Helical" evidence="1">
    <location>
        <begin position="178"/>
        <end position="196"/>
    </location>
</feature>
<organism evidence="2 3">
    <name type="scientific">Bosea massiliensis</name>
    <dbReference type="NCBI Taxonomy" id="151419"/>
    <lineage>
        <taxon>Bacteria</taxon>
        <taxon>Pseudomonadati</taxon>
        <taxon>Pseudomonadota</taxon>
        <taxon>Alphaproteobacteria</taxon>
        <taxon>Hyphomicrobiales</taxon>
        <taxon>Boseaceae</taxon>
        <taxon>Bosea</taxon>
    </lineage>
</organism>
<keyword evidence="1" id="KW-0472">Membrane</keyword>
<feature type="transmembrane region" description="Helical" evidence="1">
    <location>
        <begin position="60"/>
        <end position="85"/>
    </location>
</feature>
<feature type="transmembrane region" description="Helical" evidence="1">
    <location>
        <begin position="236"/>
        <end position="256"/>
    </location>
</feature>
<accession>A0ABW0P6Z4</accession>
<dbReference type="EMBL" id="JBHSLU010000092">
    <property type="protein sequence ID" value="MFC5508426.1"/>
    <property type="molecule type" value="Genomic_DNA"/>
</dbReference>
<evidence type="ECO:0000313" key="2">
    <source>
        <dbReference type="EMBL" id="MFC5508426.1"/>
    </source>
</evidence>
<proteinExistence type="predicted"/>
<feature type="transmembrane region" description="Helical" evidence="1">
    <location>
        <begin position="115"/>
        <end position="134"/>
    </location>
</feature>
<feature type="transmembrane region" description="Helical" evidence="1">
    <location>
        <begin position="6"/>
        <end position="26"/>
    </location>
</feature>
<comment type="caution">
    <text evidence="2">The sequence shown here is derived from an EMBL/GenBank/DDBJ whole genome shotgun (WGS) entry which is preliminary data.</text>
</comment>
<evidence type="ECO:0000313" key="3">
    <source>
        <dbReference type="Proteomes" id="UP001596060"/>
    </source>
</evidence>
<feature type="transmembrane region" description="Helical" evidence="1">
    <location>
        <begin position="92"/>
        <end position="109"/>
    </location>
</feature>
<feature type="transmembrane region" description="Helical" evidence="1">
    <location>
        <begin position="208"/>
        <end position="230"/>
    </location>
</feature>
<evidence type="ECO:0000256" key="1">
    <source>
        <dbReference type="SAM" id="Phobius"/>
    </source>
</evidence>
<keyword evidence="1" id="KW-1133">Transmembrane helix</keyword>
<keyword evidence="1" id="KW-0812">Transmembrane</keyword>
<dbReference type="Proteomes" id="UP001596060">
    <property type="component" value="Unassembled WGS sequence"/>
</dbReference>
<sequence>MIDPWFLMLAAKMATAAAIVVGCSLLAERSGPLIAALIATLPISAGPVLVFLALEHDAAFMAVSALGAMTSNVANAGLSCAYVLLAQRFGTLLCLAAALAAWCATLLLMRGLEPSFPVMTVATIAIYGALHRLFRPYLSARPDRPPGRPWYLIPMRAGFVAVLAGAVTTLSAHVGPGWSGSLAALPVVLSSMIAMLQPRIGGPATAAVLANGALPLIGFGLALAALHLTAVPLGSAAALSLALAIAIGWNLGVMRLSRRAR</sequence>
<name>A0ABW0P6Z4_9HYPH</name>
<gene>
    <name evidence="2" type="ORF">ACFPN9_24585</name>
</gene>
<reference evidence="3" key="1">
    <citation type="journal article" date="2019" name="Int. J. Syst. Evol. Microbiol.">
        <title>The Global Catalogue of Microorganisms (GCM) 10K type strain sequencing project: providing services to taxonomists for standard genome sequencing and annotation.</title>
        <authorList>
            <consortium name="The Broad Institute Genomics Platform"/>
            <consortium name="The Broad Institute Genome Sequencing Center for Infectious Disease"/>
            <person name="Wu L."/>
            <person name="Ma J."/>
        </authorList>
    </citation>
    <scope>NUCLEOTIDE SEQUENCE [LARGE SCALE GENOMIC DNA]</scope>
    <source>
        <strain evidence="3">CCUG 43117</strain>
    </source>
</reference>
<dbReference type="RefSeq" id="WP_245289748.1">
    <property type="nucleotide sequence ID" value="NZ_JBHSLU010000092.1"/>
</dbReference>
<feature type="transmembrane region" description="Helical" evidence="1">
    <location>
        <begin position="155"/>
        <end position="172"/>
    </location>
</feature>
<feature type="transmembrane region" description="Helical" evidence="1">
    <location>
        <begin position="33"/>
        <end position="54"/>
    </location>
</feature>
<keyword evidence="3" id="KW-1185">Reference proteome</keyword>
<protein>
    <submittedName>
        <fullName evidence="2">Uncharacterized protein</fullName>
    </submittedName>
</protein>